<accession>A0AAD9JLB7</accession>
<protein>
    <submittedName>
        <fullName evidence="2">Uncharacterized protein</fullName>
    </submittedName>
</protein>
<name>A0AAD9JLB7_9ANNE</name>
<organism evidence="2 3">
    <name type="scientific">Paralvinella palmiformis</name>
    <dbReference type="NCBI Taxonomy" id="53620"/>
    <lineage>
        <taxon>Eukaryota</taxon>
        <taxon>Metazoa</taxon>
        <taxon>Spiralia</taxon>
        <taxon>Lophotrochozoa</taxon>
        <taxon>Annelida</taxon>
        <taxon>Polychaeta</taxon>
        <taxon>Sedentaria</taxon>
        <taxon>Canalipalpata</taxon>
        <taxon>Terebellida</taxon>
        <taxon>Terebelliformia</taxon>
        <taxon>Alvinellidae</taxon>
        <taxon>Paralvinella</taxon>
    </lineage>
</organism>
<evidence type="ECO:0000313" key="2">
    <source>
        <dbReference type="EMBL" id="KAK2155189.1"/>
    </source>
</evidence>
<keyword evidence="3" id="KW-1185">Reference proteome</keyword>
<sequence>MLEDQTTNTGNTSIRCLNLEVDGTADCPLYHGDTILGFVDWLIWISGLSHKTGLGHSDSPVVRTLRYKPPVISGHSPKTKQTNHSQNKFSVYN</sequence>
<comment type="caution">
    <text evidence="2">The sequence shown here is derived from an EMBL/GenBank/DDBJ whole genome shotgun (WGS) entry which is preliminary data.</text>
</comment>
<dbReference type="AlphaFoldDB" id="A0AAD9JLB7"/>
<evidence type="ECO:0000256" key="1">
    <source>
        <dbReference type="SAM" id="MobiDB-lite"/>
    </source>
</evidence>
<gene>
    <name evidence="2" type="ORF">LSH36_246g01078</name>
</gene>
<feature type="region of interest" description="Disordered" evidence="1">
    <location>
        <begin position="71"/>
        <end position="93"/>
    </location>
</feature>
<proteinExistence type="predicted"/>
<feature type="compositionally biased region" description="Polar residues" evidence="1">
    <location>
        <begin position="79"/>
        <end position="93"/>
    </location>
</feature>
<evidence type="ECO:0000313" key="3">
    <source>
        <dbReference type="Proteomes" id="UP001208570"/>
    </source>
</evidence>
<dbReference type="Proteomes" id="UP001208570">
    <property type="component" value="Unassembled WGS sequence"/>
</dbReference>
<dbReference type="EMBL" id="JAODUP010000246">
    <property type="protein sequence ID" value="KAK2155189.1"/>
    <property type="molecule type" value="Genomic_DNA"/>
</dbReference>
<reference evidence="2" key="1">
    <citation type="journal article" date="2023" name="Mol. Biol. Evol.">
        <title>Third-Generation Sequencing Reveals the Adaptive Role of the Epigenome in Three Deep-Sea Polychaetes.</title>
        <authorList>
            <person name="Perez M."/>
            <person name="Aroh O."/>
            <person name="Sun Y."/>
            <person name="Lan Y."/>
            <person name="Juniper S.K."/>
            <person name="Young C.R."/>
            <person name="Angers B."/>
            <person name="Qian P.Y."/>
        </authorList>
    </citation>
    <scope>NUCLEOTIDE SEQUENCE</scope>
    <source>
        <strain evidence="2">P08H-3</strain>
    </source>
</reference>